<feature type="transmembrane region" description="Helical" evidence="11">
    <location>
        <begin position="452"/>
        <end position="471"/>
    </location>
</feature>
<evidence type="ECO:0000256" key="8">
    <source>
        <dbReference type="ARBA" id="ARBA00022989"/>
    </source>
</evidence>
<evidence type="ECO:0000256" key="5">
    <source>
        <dbReference type="ARBA" id="ARBA00022692"/>
    </source>
</evidence>
<evidence type="ECO:0000256" key="2">
    <source>
        <dbReference type="ARBA" id="ARBA00004141"/>
    </source>
</evidence>
<dbReference type="EMBL" id="SHBJ01000032">
    <property type="protein sequence ID" value="RZO27672.1"/>
    <property type="molecule type" value="Genomic_DNA"/>
</dbReference>
<dbReference type="GO" id="GO:0046872">
    <property type="term" value="F:metal ion binding"/>
    <property type="evidence" value="ECO:0007669"/>
    <property type="project" value="UniProtKB-KW"/>
</dbReference>
<dbReference type="InterPro" id="IPR008915">
    <property type="entry name" value="Peptidase_M50"/>
</dbReference>
<evidence type="ECO:0000256" key="9">
    <source>
        <dbReference type="ARBA" id="ARBA00023049"/>
    </source>
</evidence>
<dbReference type="EC" id="3.4.24.-" evidence="11"/>
<evidence type="ECO:0000256" key="7">
    <source>
        <dbReference type="ARBA" id="ARBA00022833"/>
    </source>
</evidence>
<dbReference type="Proteomes" id="UP000315283">
    <property type="component" value="Unassembled WGS sequence"/>
</dbReference>
<dbReference type="AlphaFoldDB" id="A0A520N2G6"/>
<comment type="subcellular location">
    <subcellularLocation>
        <location evidence="2">Membrane</location>
        <topology evidence="2">Multi-pass membrane protein</topology>
    </subcellularLocation>
</comment>
<feature type="transmembrane region" description="Helical" evidence="11">
    <location>
        <begin position="135"/>
        <end position="156"/>
    </location>
</feature>
<keyword evidence="7 11" id="KW-0862">Zinc</keyword>
<dbReference type="PANTHER" id="PTHR42837">
    <property type="entry name" value="REGULATOR OF SIGMA-E PROTEASE RSEP"/>
    <property type="match status" value="1"/>
</dbReference>
<dbReference type="CDD" id="cd23081">
    <property type="entry name" value="cpPDZ_EcRseP-like"/>
    <property type="match status" value="1"/>
</dbReference>
<keyword evidence="8 11" id="KW-1133">Transmembrane helix</keyword>
<feature type="transmembrane region" description="Helical" evidence="11">
    <location>
        <begin position="5"/>
        <end position="21"/>
    </location>
</feature>
<keyword evidence="4 13" id="KW-0645">Protease</keyword>
<keyword evidence="5 11" id="KW-0812">Transmembrane</keyword>
<evidence type="ECO:0000256" key="10">
    <source>
        <dbReference type="ARBA" id="ARBA00023136"/>
    </source>
</evidence>
<proteinExistence type="inferred from homology"/>
<comment type="caution">
    <text evidence="13">The sequence shown here is derived from an EMBL/GenBank/DDBJ whole genome shotgun (WGS) entry which is preliminary data.</text>
</comment>
<comment type="similarity">
    <text evidence="3 11">Belongs to the peptidase M50B family.</text>
</comment>
<dbReference type="GO" id="GO:0006508">
    <property type="term" value="P:proteolysis"/>
    <property type="evidence" value="ECO:0007669"/>
    <property type="project" value="UniProtKB-KW"/>
</dbReference>
<keyword evidence="9 11" id="KW-0482">Metalloprotease</keyword>
<dbReference type="PANTHER" id="PTHR42837:SF2">
    <property type="entry name" value="MEMBRANE METALLOPROTEASE ARASP2, CHLOROPLASTIC-RELATED"/>
    <property type="match status" value="1"/>
</dbReference>
<feature type="transmembrane region" description="Helical" evidence="11">
    <location>
        <begin position="403"/>
        <end position="423"/>
    </location>
</feature>
<dbReference type="InterPro" id="IPR001478">
    <property type="entry name" value="PDZ"/>
</dbReference>
<evidence type="ECO:0000313" key="13">
    <source>
        <dbReference type="EMBL" id="RZO27672.1"/>
    </source>
</evidence>
<organism evidence="13 14">
    <name type="scientific">SAR86 cluster bacterium</name>
    <dbReference type="NCBI Taxonomy" id="2030880"/>
    <lineage>
        <taxon>Bacteria</taxon>
        <taxon>Pseudomonadati</taxon>
        <taxon>Pseudomonadota</taxon>
        <taxon>Gammaproteobacteria</taxon>
        <taxon>SAR86 cluster</taxon>
    </lineage>
</organism>
<keyword evidence="11" id="KW-0479">Metal-binding</keyword>
<accession>A0A520N2G6</accession>
<gene>
    <name evidence="13" type="primary">rseP</name>
    <name evidence="13" type="ORF">EVA97_03915</name>
</gene>
<dbReference type="GO" id="GO:0004222">
    <property type="term" value="F:metalloendopeptidase activity"/>
    <property type="evidence" value="ECO:0007669"/>
    <property type="project" value="InterPro"/>
</dbReference>
<dbReference type="SUPFAM" id="SSF50156">
    <property type="entry name" value="PDZ domain-like"/>
    <property type="match status" value="2"/>
</dbReference>
<evidence type="ECO:0000256" key="6">
    <source>
        <dbReference type="ARBA" id="ARBA00022801"/>
    </source>
</evidence>
<feature type="domain" description="PDZ" evidence="12">
    <location>
        <begin position="241"/>
        <end position="293"/>
    </location>
</feature>
<dbReference type="NCBIfam" id="TIGR00054">
    <property type="entry name" value="RIP metalloprotease RseP"/>
    <property type="match status" value="1"/>
</dbReference>
<evidence type="ECO:0000259" key="12">
    <source>
        <dbReference type="PROSITE" id="PS50106"/>
    </source>
</evidence>
<keyword evidence="6 11" id="KW-0378">Hydrolase</keyword>
<dbReference type="InterPro" id="IPR004387">
    <property type="entry name" value="Pept_M50_Zn"/>
</dbReference>
<sequence length="478" mass="52487">MNTKLKIFIAISIIGSYYAYITDSWSYLLSLIPYLLAFAVLLGVLVTIHEFGHFIVARMCNVYVQRFSIGMGPVFYKKYDKYGTEFALSAVPLGGYVSMITNKLIELEPESVKGLSTEQLKNTFDSKPKWQRASIMFAGPLANFLLSIFIFTAIFLNTIDPQTVPVIEKANQDIKYISSSSFEAKDKILSINNTIVKDAKDINLELLSYAGFSGELNFLISRSTSEEPLNIDLSVIDFLPTSESQKNPTEYLGVDISFMMMPIIGKVLSGGAADQGGLKTNDIVLKIGSTDISFADDIRKVVTENPETNLEFKINRNGEILYLPISIGSQLDKEQIVGILGVSFGTSRSIGQSFSKGVYETYNLSIKTFQFIGKMLTGNMGTENLSGPIGIAQMAGNTAQAGFLPFMYLMALLSISLAVLNLLPIPVLDGGQLTLLAVEAIRGKPLPEKVENVIYTGGAVLVMMLMIFAVFNDVSRFF</sequence>
<comment type="cofactor">
    <cofactor evidence="1 11">
        <name>Zn(2+)</name>
        <dbReference type="ChEBI" id="CHEBI:29105"/>
    </cofactor>
</comment>
<evidence type="ECO:0000313" key="14">
    <source>
        <dbReference type="Proteomes" id="UP000315283"/>
    </source>
</evidence>
<evidence type="ECO:0000256" key="4">
    <source>
        <dbReference type="ARBA" id="ARBA00022670"/>
    </source>
</evidence>
<keyword evidence="10 11" id="KW-0472">Membrane</keyword>
<dbReference type="CDD" id="cd06163">
    <property type="entry name" value="S2P-M50_PDZ_RseP-like"/>
    <property type="match status" value="2"/>
</dbReference>
<dbReference type="Gene3D" id="2.30.42.10">
    <property type="match status" value="1"/>
</dbReference>
<evidence type="ECO:0000256" key="1">
    <source>
        <dbReference type="ARBA" id="ARBA00001947"/>
    </source>
</evidence>
<dbReference type="Pfam" id="PF02163">
    <property type="entry name" value="Peptidase_M50"/>
    <property type="match status" value="1"/>
</dbReference>
<name>A0A520N2G6_9GAMM</name>
<reference evidence="13 14" key="1">
    <citation type="submission" date="2019-02" db="EMBL/GenBank/DDBJ databases">
        <title>Prokaryotic population dynamics and viral predation in marine succession experiment using metagenomics: the confinement effect.</title>
        <authorList>
            <person name="Haro-Moreno J.M."/>
            <person name="Rodriguez-Valera F."/>
            <person name="Lopez-Perez M."/>
        </authorList>
    </citation>
    <scope>NUCLEOTIDE SEQUENCE [LARGE SCALE GENOMIC DNA]</scope>
    <source>
        <strain evidence="13">MED-G164</strain>
    </source>
</reference>
<dbReference type="PROSITE" id="PS50106">
    <property type="entry name" value="PDZ"/>
    <property type="match status" value="1"/>
</dbReference>
<dbReference type="InterPro" id="IPR036034">
    <property type="entry name" value="PDZ_sf"/>
</dbReference>
<dbReference type="GO" id="GO:0016020">
    <property type="term" value="C:membrane"/>
    <property type="evidence" value="ECO:0007669"/>
    <property type="project" value="UniProtKB-SubCell"/>
</dbReference>
<feature type="transmembrane region" description="Helical" evidence="11">
    <location>
        <begin position="27"/>
        <end position="48"/>
    </location>
</feature>
<protein>
    <recommendedName>
        <fullName evidence="11">Zinc metalloprotease</fullName>
        <ecNumber evidence="11">3.4.24.-</ecNumber>
    </recommendedName>
</protein>
<evidence type="ECO:0000256" key="3">
    <source>
        <dbReference type="ARBA" id="ARBA00007931"/>
    </source>
</evidence>
<evidence type="ECO:0000256" key="11">
    <source>
        <dbReference type="RuleBase" id="RU362031"/>
    </source>
</evidence>